<dbReference type="RefSeq" id="WP_269037527.1">
    <property type="nucleotide sequence ID" value="NZ_CP114040.1"/>
</dbReference>
<protein>
    <submittedName>
        <fullName evidence="1">Uncharacterized protein</fullName>
    </submittedName>
</protein>
<dbReference type="EMBL" id="CP114040">
    <property type="protein sequence ID" value="WAS95195.1"/>
    <property type="molecule type" value="Genomic_DNA"/>
</dbReference>
<proteinExistence type="predicted"/>
<accession>A0ABY7H7Y2</accession>
<dbReference type="Proteomes" id="UP001164459">
    <property type="component" value="Chromosome"/>
</dbReference>
<evidence type="ECO:0000313" key="1">
    <source>
        <dbReference type="EMBL" id="WAS95195.1"/>
    </source>
</evidence>
<reference evidence="1" key="1">
    <citation type="submission" date="2022-11" db="EMBL/GenBank/DDBJ databases">
        <title>Minimal conservation of predation-associated metabolite biosynthetic gene clusters underscores biosynthetic potential of Myxococcota including descriptions for ten novel species: Archangium lansinium sp. nov., Myxococcus landrumus sp. nov., Nannocystis bai.</title>
        <authorList>
            <person name="Ahearne A."/>
            <person name="Stevens C."/>
            <person name="Dowd S."/>
        </authorList>
    </citation>
    <scope>NUCLEOTIDE SEQUENCE</scope>
    <source>
        <strain evidence="1">Fl3</strain>
    </source>
</reference>
<sequence>MGLLTDDELEGKVAAAVAAEEPAALLAIATAHALTLEQLERVAEALVELNDELGIDDDDPGPLLVRAAMVRHGGAVPWTFMSGRASYTIGGEQPWSLRDAIVFGEAWGDGLELTEPVSAHLPWPRAPAARLALDYTADLLNDLRRACDESVHTTLLASLADLRAATEAGATRRLAQIGQELRRLAERCDRVARCAADAADAATTDSVLNERAYAWEAARLGTLAVLACAFSPHEALGELFELRRTAIYPVHAAEHDLDRWYSRAMAEYDELLHGDELAPDALALIGQLLRAAIDAYVATLPPLADSPRA</sequence>
<name>A0ABY7H7Y2_9BACT</name>
<organism evidence="1 2">
    <name type="scientific">Nannocystis punicea</name>
    <dbReference type="NCBI Taxonomy" id="2995304"/>
    <lineage>
        <taxon>Bacteria</taxon>
        <taxon>Pseudomonadati</taxon>
        <taxon>Myxococcota</taxon>
        <taxon>Polyangia</taxon>
        <taxon>Nannocystales</taxon>
        <taxon>Nannocystaceae</taxon>
        <taxon>Nannocystis</taxon>
    </lineage>
</organism>
<evidence type="ECO:0000313" key="2">
    <source>
        <dbReference type="Proteomes" id="UP001164459"/>
    </source>
</evidence>
<gene>
    <name evidence="1" type="ORF">O0S08_03455</name>
</gene>
<keyword evidence="2" id="KW-1185">Reference proteome</keyword>